<dbReference type="EMBL" id="NHTK01001062">
    <property type="protein sequence ID" value="PPR03496.1"/>
    <property type="molecule type" value="Genomic_DNA"/>
</dbReference>
<organism evidence="1 2">
    <name type="scientific">Panaeolus cyanescens</name>
    <dbReference type="NCBI Taxonomy" id="181874"/>
    <lineage>
        <taxon>Eukaryota</taxon>
        <taxon>Fungi</taxon>
        <taxon>Dikarya</taxon>
        <taxon>Basidiomycota</taxon>
        <taxon>Agaricomycotina</taxon>
        <taxon>Agaricomycetes</taxon>
        <taxon>Agaricomycetidae</taxon>
        <taxon>Agaricales</taxon>
        <taxon>Agaricineae</taxon>
        <taxon>Galeropsidaceae</taxon>
        <taxon>Panaeolus</taxon>
    </lineage>
</organism>
<protein>
    <submittedName>
        <fullName evidence="1">Uncharacterized protein</fullName>
    </submittedName>
</protein>
<dbReference type="InParanoid" id="A0A409YKD8"/>
<keyword evidence="2" id="KW-1185">Reference proteome</keyword>
<dbReference type="OrthoDB" id="2933238at2759"/>
<accession>A0A409YKD8</accession>
<name>A0A409YKD8_9AGAR</name>
<proteinExistence type="predicted"/>
<sequence>MLWLWSNFFTKKGTPQTPQDEDSVNMDSELESLLQPLSVSHAETLSMNWTAILPREILFQIIDQEFHAHTPTLRKLALTCQILCCYVRKNLFQEIMELRCISPNTSNVKPFLLMIRQSPDILSFIQTLKINITSVSDPTRSQEQHFIERQLLCFIIKQRFPNLGSLRLTFTCTGYSQYRDPSLSSLYTAFDHILHENPTLKRLTLRGFASFWIELLMRTPNVLDLNIQDLQMHYGPSSESNPEALMKPTRLTVYDPSSKSAILNQKYVDLSQVSEFRFYGHNKFFISGYLRRLSSALTRLELYLPQGANYGKWINHSGHSFTLSYPIPEFP</sequence>
<evidence type="ECO:0000313" key="2">
    <source>
        <dbReference type="Proteomes" id="UP000284842"/>
    </source>
</evidence>
<gene>
    <name evidence="1" type="ORF">CVT24_012674</name>
</gene>
<comment type="caution">
    <text evidence="1">The sequence shown here is derived from an EMBL/GenBank/DDBJ whole genome shotgun (WGS) entry which is preliminary data.</text>
</comment>
<reference evidence="1 2" key="1">
    <citation type="journal article" date="2018" name="Evol. Lett.">
        <title>Horizontal gene cluster transfer increased hallucinogenic mushroom diversity.</title>
        <authorList>
            <person name="Reynolds H.T."/>
            <person name="Vijayakumar V."/>
            <person name="Gluck-Thaler E."/>
            <person name="Korotkin H.B."/>
            <person name="Matheny P.B."/>
            <person name="Slot J.C."/>
        </authorList>
    </citation>
    <scope>NUCLEOTIDE SEQUENCE [LARGE SCALE GENOMIC DNA]</scope>
    <source>
        <strain evidence="1 2">2629</strain>
    </source>
</reference>
<dbReference type="AlphaFoldDB" id="A0A409YKD8"/>
<dbReference type="Proteomes" id="UP000284842">
    <property type="component" value="Unassembled WGS sequence"/>
</dbReference>
<evidence type="ECO:0000313" key="1">
    <source>
        <dbReference type="EMBL" id="PPR03496.1"/>
    </source>
</evidence>